<protein>
    <submittedName>
        <fullName evidence="1">Uncharacterized protein</fullName>
    </submittedName>
</protein>
<dbReference type="EMBL" id="GBRH01205593">
    <property type="protein sequence ID" value="JAD92302.1"/>
    <property type="molecule type" value="Transcribed_RNA"/>
</dbReference>
<name>A0A0A9E8I9_ARUDO</name>
<organism evidence="1">
    <name type="scientific">Arundo donax</name>
    <name type="common">Giant reed</name>
    <name type="synonym">Donax arundinaceus</name>
    <dbReference type="NCBI Taxonomy" id="35708"/>
    <lineage>
        <taxon>Eukaryota</taxon>
        <taxon>Viridiplantae</taxon>
        <taxon>Streptophyta</taxon>
        <taxon>Embryophyta</taxon>
        <taxon>Tracheophyta</taxon>
        <taxon>Spermatophyta</taxon>
        <taxon>Magnoliopsida</taxon>
        <taxon>Liliopsida</taxon>
        <taxon>Poales</taxon>
        <taxon>Poaceae</taxon>
        <taxon>PACMAD clade</taxon>
        <taxon>Arundinoideae</taxon>
        <taxon>Arundineae</taxon>
        <taxon>Arundo</taxon>
    </lineage>
</organism>
<evidence type="ECO:0000313" key="1">
    <source>
        <dbReference type="EMBL" id="JAD92302.1"/>
    </source>
</evidence>
<sequence>MMSTMAHKGTNCWAESCWLSTPTQIY</sequence>
<accession>A0A0A9E8I9</accession>
<proteinExistence type="predicted"/>
<reference evidence="1" key="1">
    <citation type="submission" date="2014-09" db="EMBL/GenBank/DDBJ databases">
        <authorList>
            <person name="Magalhaes I.L.F."/>
            <person name="Oliveira U."/>
            <person name="Santos F.R."/>
            <person name="Vidigal T.H.D.A."/>
            <person name="Brescovit A.D."/>
            <person name="Santos A.J."/>
        </authorList>
    </citation>
    <scope>NUCLEOTIDE SEQUENCE</scope>
    <source>
        <tissue evidence="1">Shoot tissue taken approximately 20 cm above the soil surface</tissue>
    </source>
</reference>
<dbReference type="AlphaFoldDB" id="A0A0A9E8I9"/>
<reference evidence="1" key="2">
    <citation type="journal article" date="2015" name="Data Brief">
        <title>Shoot transcriptome of the giant reed, Arundo donax.</title>
        <authorList>
            <person name="Barrero R.A."/>
            <person name="Guerrero F.D."/>
            <person name="Moolhuijzen P."/>
            <person name="Goolsby J.A."/>
            <person name="Tidwell J."/>
            <person name="Bellgard S.E."/>
            <person name="Bellgard M.I."/>
        </authorList>
    </citation>
    <scope>NUCLEOTIDE SEQUENCE</scope>
    <source>
        <tissue evidence="1">Shoot tissue taken approximately 20 cm above the soil surface</tissue>
    </source>
</reference>